<protein>
    <submittedName>
        <fullName evidence="4">Hypothetical_protein</fullName>
    </submittedName>
</protein>
<dbReference type="EMBL" id="CAXDID020000130">
    <property type="protein sequence ID" value="CAL6035111.1"/>
    <property type="molecule type" value="Genomic_DNA"/>
</dbReference>
<evidence type="ECO:0000313" key="5">
    <source>
        <dbReference type="EMBL" id="CAL6072803.1"/>
    </source>
</evidence>
<feature type="transmembrane region" description="Helical" evidence="1">
    <location>
        <begin position="16"/>
        <end position="37"/>
    </location>
</feature>
<keyword evidence="1" id="KW-0472">Membrane</keyword>
<reference evidence="4 6" key="2">
    <citation type="submission" date="2024-07" db="EMBL/GenBank/DDBJ databases">
        <authorList>
            <person name="Akdeniz Z."/>
        </authorList>
    </citation>
    <scope>NUCLEOTIDE SEQUENCE [LARGE SCALE GENOMIC DNA]</scope>
</reference>
<proteinExistence type="predicted"/>
<sequence length="356" mass="41650">MLADTLSPLNFTNMQILIIVSIVTLVQILVPFIVILLETLQIQLKKDILSFLNAPQNRIFLRTRAILSQMPINYYHSLTHRANTERVKSFENNIIHIENSTIQQQVQILTTNDFQLKLISQIQVVNMTSKQKRLTKFTLRAQEAQNLKLSLFIVFQQPTYCQYLQTINNDLVHDLLKLTRPTCLSLRIPIFTKNVNQFLNLFKAISMILSKLLAFRLIQLSVIKNIYILAKAGSQTMKLLNCNLIKNSAYLLNLLQTIVNITQLAYEVNYVRQSRCRLFTKYSKTDQLDLMKVSPKLQHFDNYYLYINVQLIYLQYQSLTICSYSKASSLIINLSQICEMMRDYFIYFWQSQVALY</sequence>
<comment type="caution">
    <text evidence="3">The sequence shown here is derived from an EMBL/GenBank/DDBJ whole genome shotgun (WGS) entry which is preliminary data.</text>
</comment>
<dbReference type="AlphaFoldDB" id="A0AA86R4A0"/>
<evidence type="ECO:0000256" key="1">
    <source>
        <dbReference type="SAM" id="Phobius"/>
    </source>
</evidence>
<evidence type="ECO:0000313" key="4">
    <source>
        <dbReference type="EMBL" id="CAL6035111.1"/>
    </source>
</evidence>
<dbReference type="EMBL" id="CAXDID020000297">
    <property type="protein sequence ID" value="CAL6072803.1"/>
    <property type="molecule type" value="Genomic_DNA"/>
</dbReference>
<keyword evidence="1" id="KW-0812">Transmembrane</keyword>
<evidence type="ECO:0000313" key="6">
    <source>
        <dbReference type="Proteomes" id="UP001642409"/>
    </source>
</evidence>
<gene>
    <name evidence="2" type="ORF">HINF_LOCUS13242</name>
    <name evidence="4" type="ORF">HINF_LOCUS35772</name>
    <name evidence="3" type="ORF">HINF_LOCUS54386</name>
    <name evidence="5" type="ORF">HINF_LOCUS55799</name>
</gene>
<keyword evidence="1" id="KW-1133">Transmembrane helix</keyword>
<name>A0AA86R4A0_9EUKA</name>
<dbReference type="EMBL" id="CATOUU010001009">
    <property type="protein sequence ID" value="CAI9966741.1"/>
    <property type="molecule type" value="Genomic_DNA"/>
</dbReference>
<dbReference type="Proteomes" id="UP001642409">
    <property type="component" value="Unassembled WGS sequence"/>
</dbReference>
<evidence type="ECO:0000313" key="2">
    <source>
        <dbReference type="EMBL" id="CAI9925597.1"/>
    </source>
</evidence>
<keyword evidence="6" id="KW-1185">Reference proteome</keyword>
<reference evidence="3" key="1">
    <citation type="submission" date="2023-06" db="EMBL/GenBank/DDBJ databases">
        <authorList>
            <person name="Kurt Z."/>
        </authorList>
    </citation>
    <scope>NUCLEOTIDE SEQUENCE</scope>
</reference>
<organism evidence="3">
    <name type="scientific">Hexamita inflata</name>
    <dbReference type="NCBI Taxonomy" id="28002"/>
    <lineage>
        <taxon>Eukaryota</taxon>
        <taxon>Metamonada</taxon>
        <taxon>Diplomonadida</taxon>
        <taxon>Hexamitidae</taxon>
        <taxon>Hexamitinae</taxon>
        <taxon>Hexamita</taxon>
    </lineage>
</organism>
<dbReference type="EMBL" id="CATOUU010000343">
    <property type="protein sequence ID" value="CAI9925597.1"/>
    <property type="molecule type" value="Genomic_DNA"/>
</dbReference>
<accession>A0AA86R4A0</accession>
<evidence type="ECO:0000313" key="3">
    <source>
        <dbReference type="EMBL" id="CAI9966741.1"/>
    </source>
</evidence>